<gene>
    <name evidence="2" type="ORF">CHC_T00005172001</name>
</gene>
<proteinExistence type="predicted"/>
<feature type="region of interest" description="Disordered" evidence="1">
    <location>
        <begin position="92"/>
        <end position="120"/>
    </location>
</feature>
<accession>R7QGX7</accession>
<dbReference type="AlphaFoldDB" id="R7QGX7"/>
<feature type="compositionally biased region" description="Basic residues" evidence="1">
    <location>
        <begin position="64"/>
        <end position="74"/>
    </location>
</feature>
<dbReference type="KEGG" id="ccp:CHC_T00005172001"/>
<dbReference type="RefSeq" id="XP_005716545.1">
    <property type="nucleotide sequence ID" value="XM_005716488.1"/>
</dbReference>
<evidence type="ECO:0000313" key="2">
    <source>
        <dbReference type="EMBL" id="CDF36726.1"/>
    </source>
</evidence>
<protein>
    <submittedName>
        <fullName evidence="2">Uncharacterized protein</fullName>
    </submittedName>
</protein>
<evidence type="ECO:0000313" key="3">
    <source>
        <dbReference type="Proteomes" id="UP000012073"/>
    </source>
</evidence>
<dbReference type="EMBL" id="HG001799">
    <property type="protein sequence ID" value="CDF36726.1"/>
    <property type="molecule type" value="Genomic_DNA"/>
</dbReference>
<feature type="compositionally biased region" description="Low complexity" evidence="1">
    <location>
        <begin position="44"/>
        <end position="55"/>
    </location>
</feature>
<feature type="compositionally biased region" description="Basic residues" evidence="1">
    <location>
        <begin position="92"/>
        <end position="108"/>
    </location>
</feature>
<feature type="compositionally biased region" description="Basic and acidic residues" evidence="1">
    <location>
        <begin position="9"/>
        <end position="22"/>
    </location>
</feature>
<feature type="region of interest" description="Disordered" evidence="1">
    <location>
        <begin position="1"/>
        <end position="76"/>
    </location>
</feature>
<keyword evidence="3" id="KW-1185">Reference proteome</keyword>
<dbReference type="Proteomes" id="UP000012073">
    <property type="component" value="Unassembled WGS sequence"/>
</dbReference>
<name>R7QGX7_CHOCR</name>
<dbReference type="GeneID" id="17324272"/>
<evidence type="ECO:0000256" key="1">
    <source>
        <dbReference type="SAM" id="MobiDB-lite"/>
    </source>
</evidence>
<sequence length="120" mass="13686">MPCGPPLSCRHEGQEVKTKEKAAPPFSNPFRWPLPPAAESTGGRASRWPAACPRAASRREARARLGRRRASLRARAKEYGSGVRRCSCHRRRTWSTTSRRCRRSKWGRRTTSGTRRTRAR</sequence>
<reference evidence="3" key="1">
    <citation type="journal article" date="2013" name="Proc. Natl. Acad. Sci. U.S.A.">
        <title>Genome structure and metabolic features in the red seaweed Chondrus crispus shed light on evolution of the Archaeplastida.</title>
        <authorList>
            <person name="Collen J."/>
            <person name="Porcel B."/>
            <person name="Carre W."/>
            <person name="Ball S.G."/>
            <person name="Chaparro C."/>
            <person name="Tonon T."/>
            <person name="Barbeyron T."/>
            <person name="Michel G."/>
            <person name="Noel B."/>
            <person name="Valentin K."/>
            <person name="Elias M."/>
            <person name="Artiguenave F."/>
            <person name="Arun A."/>
            <person name="Aury J.M."/>
            <person name="Barbosa-Neto J.F."/>
            <person name="Bothwell J.H."/>
            <person name="Bouget F.Y."/>
            <person name="Brillet L."/>
            <person name="Cabello-Hurtado F."/>
            <person name="Capella-Gutierrez S."/>
            <person name="Charrier B."/>
            <person name="Cladiere L."/>
            <person name="Cock J.M."/>
            <person name="Coelho S.M."/>
            <person name="Colleoni C."/>
            <person name="Czjzek M."/>
            <person name="Da Silva C."/>
            <person name="Delage L."/>
            <person name="Denoeud F."/>
            <person name="Deschamps P."/>
            <person name="Dittami S.M."/>
            <person name="Gabaldon T."/>
            <person name="Gachon C.M."/>
            <person name="Groisillier A."/>
            <person name="Herve C."/>
            <person name="Jabbari K."/>
            <person name="Katinka M."/>
            <person name="Kloareg B."/>
            <person name="Kowalczyk N."/>
            <person name="Labadie K."/>
            <person name="Leblanc C."/>
            <person name="Lopez P.J."/>
            <person name="McLachlan D.H."/>
            <person name="Meslet-Cladiere L."/>
            <person name="Moustafa A."/>
            <person name="Nehr Z."/>
            <person name="Nyvall Collen P."/>
            <person name="Panaud O."/>
            <person name="Partensky F."/>
            <person name="Poulain J."/>
            <person name="Rensing S.A."/>
            <person name="Rousvoal S."/>
            <person name="Samson G."/>
            <person name="Symeonidi A."/>
            <person name="Weissenbach J."/>
            <person name="Zambounis A."/>
            <person name="Wincker P."/>
            <person name="Boyen C."/>
        </authorList>
    </citation>
    <scope>NUCLEOTIDE SEQUENCE [LARGE SCALE GENOMIC DNA]</scope>
    <source>
        <strain evidence="3">cv. Stackhouse</strain>
    </source>
</reference>
<dbReference type="Gramene" id="CDF36726">
    <property type="protein sequence ID" value="CDF36726"/>
    <property type="gene ID" value="CHC_T00005172001"/>
</dbReference>
<organism evidence="2 3">
    <name type="scientific">Chondrus crispus</name>
    <name type="common">Carrageen Irish moss</name>
    <name type="synonym">Polymorpha crispa</name>
    <dbReference type="NCBI Taxonomy" id="2769"/>
    <lineage>
        <taxon>Eukaryota</taxon>
        <taxon>Rhodophyta</taxon>
        <taxon>Florideophyceae</taxon>
        <taxon>Rhodymeniophycidae</taxon>
        <taxon>Gigartinales</taxon>
        <taxon>Gigartinaceae</taxon>
        <taxon>Chondrus</taxon>
    </lineage>
</organism>